<dbReference type="Proteomes" id="UP001246372">
    <property type="component" value="Unassembled WGS sequence"/>
</dbReference>
<dbReference type="SUPFAM" id="SSF55874">
    <property type="entry name" value="ATPase domain of HSP90 chaperone/DNA topoisomerase II/histidine kinase"/>
    <property type="match status" value="1"/>
</dbReference>
<organism evidence="12 13">
    <name type="scientific">Roseateles aquae</name>
    <dbReference type="NCBI Taxonomy" id="3077235"/>
    <lineage>
        <taxon>Bacteria</taxon>
        <taxon>Pseudomonadati</taxon>
        <taxon>Pseudomonadota</taxon>
        <taxon>Betaproteobacteria</taxon>
        <taxon>Burkholderiales</taxon>
        <taxon>Sphaerotilaceae</taxon>
        <taxon>Roseateles</taxon>
    </lineage>
</organism>
<dbReference type="Pfam" id="PF00672">
    <property type="entry name" value="HAMP"/>
    <property type="match status" value="1"/>
</dbReference>
<protein>
    <recommendedName>
        <fullName evidence="3">histidine kinase</fullName>
        <ecNumber evidence="3">2.7.13.3</ecNumber>
    </recommendedName>
</protein>
<dbReference type="Pfam" id="PF00989">
    <property type="entry name" value="PAS"/>
    <property type="match status" value="1"/>
</dbReference>
<dbReference type="PANTHER" id="PTHR43047">
    <property type="entry name" value="TWO-COMPONENT HISTIDINE PROTEIN KINASE"/>
    <property type="match status" value="1"/>
</dbReference>
<dbReference type="RefSeq" id="WP_315650110.1">
    <property type="nucleotide sequence ID" value="NZ_JAVXZY010000003.1"/>
</dbReference>
<dbReference type="InterPro" id="IPR035965">
    <property type="entry name" value="PAS-like_dom_sf"/>
</dbReference>
<dbReference type="CDD" id="cd00082">
    <property type="entry name" value="HisKA"/>
    <property type="match status" value="1"/>
</dbReference>
<dbReference type="NCBIfam" id="TIGR00229">
    <property type="entry name" value="sensory_box"/>
    <property type="match status" value="1"/>
</dbReference>
<evidence type="ECO:0000256" key="5">
    <source>
        <dbReference type="ARBA" id="ARBA00022679"/>
    </source>
</evidence>
<dbReference type="InterPro" id="IPR003661">
    <property type="entry name" value="HisK_dim/P_dom"/>
</dbReference>
<evidence type="ECO:0000256" key="1">
    <source>
        <dbReference type="ARBA" id="ARBA00000085"/>
    </source>
</evidence>
<dbReference type="Pfam" id="PF00512">
    <property type="entry name" value="HisKA"/>
    <property type="match status" value="1"/>
</dbReference>
<comment type="catalytic activity">
    <reaction evidence="1">
        <text>ATP + protein L-histidine = ADP + protein N-phospho-L-histidine.</text>
        <dbReference type="EC" id="2.7.13.3"/>
    </reaction>
</comment>
<evidence type="ECO:0000256" key="3">
    <source>
        <dbReference type="ARBA" id="ARBA00012438"/>
    </source>
</evidence>
<dbReference type="PROSITE" id="PS50113">
    <property type="entry name" value="PAC"/>
    <property type="match status" value="1"/>
</dbReference>
<accession>A0ABU3PAC6</accession>
<keyword evidence="7" id="KW-0812">Transmembrane</keyword>
<evidence type="ECO:0000259" key="9">
    <source>
        <dbReference type="PROSITE" id="PS50112"/>
    </source>
</evidence>
<proteinExistence type="predicted"/>
<dbReference type="EC" id="2.7.13.3" evidence="3"/>
<evidence type="ECO:0000259" key="11">
    <source>
        <dbReference type="PROSITE" id="PS50885"/>
    </source>
</evidence>
<dbReference type="SMART" id="SM00304">
    <property type="entry name" value="HAMP"/>
    <property type="match status" value="1"/>
</dbReference>
<feature type="domain" description="HAMP" evidence="11">
    <location>
        <begin position="175"/>
        <end position="227"/>
    </location>
</feature>
<dbReference type="SMART" id="SM00387">
    <property type="entry name" value="HATPase_c"/>
    <property type="match status" value="1"/>
</dbReference>
<evidence type="ECO:0000256" key="7">
    <source>
        <dbReference type="SAM" id="Phobius"/>
    </source>
</evidence>
<evidence type="ECO:0000259" key="8">
    <source>
        <dbReference type="PROSITE" id="PS50109"/>
    </source>
</evidence>
<keyword evidence="5" id="KW-0808">Transferase</keyword>
<dbReference type="InterPro" id="IPR003660">
    <property type="entry name" value="HAMP_dom"/>
</dbReference>
<dbReference type="InterPro" id="IPR036097">
    <property type="entry name" value="HisK_dim/P_sf"/>
</dbReference>
<dbReference type="PRINTS" id="PR00344">
    <property type="entry name" value="BCTRLSENSOR"/>
</dbReference>
<keyword evidence="12" id="KW-0067">ATP-binding</keyword>
<keyword evidence="6" id="KW-0418">Kinase</keyword>
<name>A0ABU3PAC6_9BURK</name>
<dbReference type="SUPFAM" id="SSF55785">
    <property type="entry name" value="PYP-like sensor domain (PAS domain)"/>
    <property type="match status" value="1"/>
</dbReference>
<comment type="caution">
    <text evidence="12">The sequence shown here is derived from an EMBL/GenBank/DDBJ whole genome shotgun (WGS) entry which is preliminary data.</text>
</comment>
<sequence>MSVQRKATSIQTRLIASLGLAATVLVLLVGWYWTAREERELTLALRLRQERMAQLAARGFAGPIWNLDSSAIANLLDAVMADPEVHSIELSAVGVEAAPMRRAREHAAVQPLERSFDILHQPSPQAQPVKVGQAKLVFTREQVIATVSQTRRFVGSLLAAVLLAIIASSYLLVHRLVKQPVSRLGAMARRVADGDLGGTLEVERADEIGQLTAQFNQMSRQLLQSTEAMRASEERYRSLFENATEGIFQADGRGRLLSMNRAMAQMLGFARPEMALAVSSSLRRLAHIEPGEFRRIAHALQRHRLLQQVPILIQTRDGRELWVELSAHLVATGSGQPPRIEGMLSDISQRRLAEQELTRHRDHLEELVAERTLELSSAKLRAEGANQAKSRFLATMSHEFRTPLNAILGFAQLLQMDSNLNSGQHNRINLIRDSGEHLLSLITDLLDMASIEAGKIRLQPAVVDLRALLEVASDAVRLKVEEKKLAFLIELDPQLPLRVRADGQRLRQVVLNLLSNAVKFTDQGQVSLRAQLRSRNAGSARVRVEVSDTGIGMSQEQLARLFQPFEQVSEDQRRAGGTGLGLSISQQLVKLMGGQIEVSSGTGQGSSFWFELDLPLGS</sequence>
<dbReference type="InterPro" id="IPR000700">
    <property type="entry name" value="PAS-assoc_C"/>
</dbReference>
<dbReference type="Gene3D" id="6.10.340.10">
    <property type="match status" value="1"/>
</dbReference>
<dbReference type="InterPro" id="IPR036890">
    <property type="entry name" value="HATPase_C_sf"/>
</dbReference>
<feature type="domain" description="PAS" evidence="9">
    <location>
        <begin position="232"/>
        <end position="274"/>
    </location>
</feature>
<evidence type="ECO:0000313" key="13">
    <source>
        <dbReference type="Proteomes" id="UP001246372"/>
    </source>
</evidence>
<dbReference type="SUPFAM" id="SSF158472">
    <property type="entry name" value="HAMP domain-like"/>
    <property type="match status" value="1"/>
</dbReference>
<dbReference type="SMART" id="SM00388">
    <property type="entry name" value="HisKA"/>
    <property type="match status" value="1"/>
</dbReference>
<evidence type="ECO:0000256" key="6">
    <source>
        <dbReference type="ARBA" id="ARBA00022777"/>
    </source>
</evidence>
<dbReference type="InterPro" id="IPR001610">
    <property type="entry name" value="PAC"/>
</dbReference>
<dbReference type="Gene3D" id="3.30.565.10">
    <property type="entry name" value="Histidine kinase-like ATPase, C-terminal domain"/>
    <property type="match status" value="1"/>
</dbReference>
<evidence type="ECO:0000313" key="12">
    <source>
        <dbReference type="EMBL" id="MDT8999549.1"/>
    </source>
</evidence>
<evidence type="ECO:0000256" key="4">
    <source>
        <dbReference type="ARBA" id="ARBA00022553"/>
    </source>
</evidence>
<evidence type="ECO:0000259" key="10">
    <source>
        <dbReference type="PROSITE" id="PS50113"/>
    </source>
</evidence>
<dbReference type="Gene3D" id="3.30.450.20">
    <property type="entry name" value="PAS domain"/>
    <property type="match status" value="1"/>
</dbReference>
<keyword evidence="13" id="KW-1185">Reference proteome</keyword>
<keyword evidence="7" id="KW-0472">Membrane</keyword>
<dbReference type="PROSITE" id="PS50885">
    <property type="entry name" value="HAMP"/>
    <property type="match status" value="1"/>
</dbReference>
<dbReference type="EMBL" id="JAVXZY010000003">
    <property type="protein sequence ID" value="MDT8999549.1"/>
    <property type="molecule type" value="Genomic_DNA"/>
</dbReference>
<dbReference type="PROSITE" id="PS50109">
    <property type="entry name" value="HIS_KIN"/>
    <property type="match status" value="1"/>
</dbReference>
<dbReference type="CDD" id="cd16922">
    <property type="entry name" value="HATPase_EvgS-ArcB-TorS-like"/>
    <property type="match status" value="1"/>
</dbReference>
<dbReference type="SUPFAM" id="SSF47384">
    <property type="entry name" value="Homodimeric domain of signal transducing histidine kinase"/>
    <property type="match status" value="1"/>
</dbReference>
<feature type="domain" description="Histidine kinase" evidence="8">
    <location>
        <begin position="395"/>
        <end position="616"/>
    </location>
</feature>
<reference evidence="12" key="1">
    <citation type="submission" date="2023-09" db="EMBL/GenBank/DDBJ databases">
        <title>Paucibacter sp. APW11 Genome sequencing and assembly.</title>
        <authorList>
            <person name="Kim I."/>
        </authorList>
    </citation>
    <scope>NUCLEOTIDE SEQUENCE</scope>
    <source>
        <strain evidence="12">APW11</strain>
    </source>
</reference>
<dbReference type="PROSITE" id="PS50112">
    <property type="entry name" value="PAS"/>
    <property type="match status" value="1"/>
</dbReference>
<dbReference type="InterPro" id="IPR004358">
    <property type="entry name" value="Sig_transdc_His_kin-like_C"/>
</dbReference>
<dbReference type="SMART" id="SM00091">
    <property type="entry name" value="PAS"/>
    <property type="match status" value="1"/>
</dbReference>
<dbReference type="CDD" id="cd00130">
    <property type="entry name" value="PAS"/>
    <property type="match status" value="1"/>
</dbReference>
<dbReference type="InterPro" id="IPR000014">
    <property type="entry name" value="PAS"/>
</dbReference>
<keyword evidence="12" id="KW-0547">Nucleotide-binding</keyword>
<dbReference type="SMART" id="SM00086">
    <property type="entry name" value="PAC"/>
    <property type="match status" value="1"/>
</dbReference>
<dbReference type="InterPro" id="IPR003594">
    <property type="entry name" value="HATPase_dom"/>
</dbReference>
<comment type="subcellular location">
    <subcellularLocation>
        <location evidence="2">Membrane</location>
    </subcellularLocation>
</comment>
<dbReference type="Gene3D" id="1.10.287.130">
    <property type="match status" value="1"/>
</dbReference>
<dbReference type="InterPro" id="IPR005467">
    <property type="entry name" value="His_kinase_dom"/>
</dbReference>
<dbReference type="Pfam" id="PF02518">
    <property type="entry name" value="HATPase_c"/>
    <property type="match status" value="1"/>
</dbReference>
<gene>
    <name evidence="12" type="ORF">RQP53_09745</name>
</gene>
<feature type="domain" description="PAC" evidence="10">
    <location>
        <begin position="307"/>
        <end position="359"/>
    </location>
</feature>
<dbReference type="GO" id="GO:0005524">
    <property type="term" value="F:ATP binding"/>
    <property type="evidence" value="ECO:0007669"/>
    <property type="project" value="UniProtKB-KW"/>
</dbReference>
<evidence type="ECO:0000256" key="2">
    <source>
        <dbReference type="ARBA" id="ARBA00004370"/>
    </source>
</evidence>
<dbReference type="InterPro" id="IPR013767">
    <property type="entry name" value="PAS_fold"/>
</dbReference>
<keyword evidence="7" id="KW-1133">Transmembrane helix</keyword>
<feature type="transmembrane region" description="Helical" evidence="7">
    <location>
        <begin position="12"/>
        <end position="33"/>
    </location>
</feature>
<dbReference type="CDD" id="cd06225">
    <property type="entry name" value="HAMP"/>
    <property type="match status" value="1"/>
</dbReference>
<keyword evidence="4" id="KW-0597">Phosphoprotein</keyword>